<dbReference type="InterPro" id="IPR012341">
    <property type="entry name" value="6hp_glycosidase-like_sf"/>
</dbReference>
<name>B0N9L0_CLOS5</name>
<protein>
    <recommendedName>
        <fullName evidence="1">Alpha-L-rhamnosidase six-hairpin glycosidase domain-containing protein</fullName>
    </recommendedName>
</protein>
<proteinExistence type="predicted"/>
<organism evidence="2 3">
    <name type="scientific">Clostridium scindens (strain ATCC 35704 / DSM 5676 / VPI 13733 / 19)</name>
    <dbReference type="NCBI Taxonomy" id="411468"/>
    <lineage>
        <taxon>Bacteria</taxon>
        <taxon>Bacillati</taxon>
        <taxon>Bacillota</taxon>
        <taxon>Clostridia</taxon>
        <taxon>Lachnospirales</taxon>
        <taxon>Lachnospiraceae</taxon>
    </lineage>
</organism>
<dbReference type="InterPro" id="IPR023296">
    <property type="entry name" value="Glyco_hydro_beta-prop_sf"/>
</dbReference>
<dbReference type="GeneID" id="62697665"/>
<evidence type="ECO:0000313" key="3">
    <source>
        <dbReference type="Proteomes" id="UP000289664"/>
    </source>
</evidence>
<dbReference type="InterPro" id="IPR008928">
    <property type="entry name" value="6-hairpin_glycosidase_sf"/>
</dbReference>
<evidence type="ECO:0000313" key="2">
    <source>
        <dbReference type="EMBL" id="QBF76072.1"/>
    </source>
</evidence>
<reference evidence="2 3" key="1">
    <citation type="journal article" date="2019" name="Appl. Environ. Microbiol.">
        <title>Clostridium scindens ATCC 35704: integration of nutritional requirements, the complete genome sequence, and global transcriptional responses to bile acids.</title>
        <authorList>
            <person name="Devendran S."/>
            <person name="Shrestha R."/>
            <person name="Alves J.M.P."/>
            <person name="Wolf P.G."/>
            <person name="Ly L."/>
            <person name="Hernandez A.G."/>
            <person name="Mendez-Garcia C."/>
            <person name="Inboden A."/>
            <person name="Wiley J."/>
            <person name="Paul O."/>
            <person name="Allen A."/>
            <person name="Springer E."/>
            <person name="Wright C.L."/>
            <person name="Fields C.J."/>
            <person name="Daniel S.L."/>
            <person name="Ridlon J.M."/>
        </authorList>
    </citation>
    <scope>NUCLEOTIDE SEQUENCE [LARGE SCALE GENOMIC DNA]</scope>
    <source>
        <strain evidence="2 3">ATCC 35704</strain>
    </source>
</reference>
<gene>
    <name evidence="2" type="ORF">HDCHBGLK_03488</name>
</gene>
<sequence length="916" mass="104858">MQEFSLDDDWKFLYLPVQENQDESILKLYDQNQEQLYRVKMAKDRVDIWICLNLHSLGFRQSISVETSVTNVFTSGICVGPTWQQNSDLYQEKMRPMVHYTAHSGTVEHLIGLEHTKGMWELKYQWGLSGVRGESRFISRAYSKDLIHWQEEEEFELSEDVPAKQENDCDGSVWQGDVTDILLADERHEVALISKQDADTKSSYSTVSLPFLVEKSPDHKVAGPAAEINRLKVWKREWHNEPLKEVFCQELRFSVQPDEWPHIKLVSAAKTPDDIKGNSFLIEFLIDVGQEYDLQFQICHLPMSWEARTQMLQVHDYKIKVPLKRGKIRFSMIIDKAVAEIYTEQNILVIADVQPDKELKRVGNILTGNMFCDMEVQAENAIHISAPAGTAQIEELFVYGLRGIHLSSDSRELVRGLPEKQKILFQNENFTIYEHKIIDQAYGEPPAYVPNAKTVISPPRVMEEFCWRNTPWGDMTRTINRSDIWRFKEKQPQGLSVTTNIPVIDAAVRIALDVFQDCSSGQFALADQEQMWSAGLFQGKGEGFGVWVRDTTHTAIRSGLFLDPDTAKRSLMYAAENGFNNGADGLAMTVTGIWEYYLVTGDSKLVYDTWHILKEAIQEASTRYDEQMGLIEAGQATANDAFEEPECAGFSLGTEIYFAYAFDGMAKLGKIVSENTQLVDEWTQMGERLKENIRTLYWNDAYGYFTAGPKGSEAYEKGYWESSGQEAAIWSKFQIATEGQQRSVLRQLRKVALNDYGIENYPYRQEKNHYCHANWVVWSAGFTNTAALLKDQELLFTLICQQVRNAVFNKTFYEVIDAETGRTWRWPGQLWHAAGFLSYFTYGVLGLQVYDDYLTLSPCVPEQLEGMVIEHFRYGSAKYRIEIHGSGTNSRVLLDNTPVSKIERDISGPHVIDIIF</sequence>
<feature type="domain" description="Alpha-L-rhamnosidase six-hairpin glycosidase" evidence="1">
    <location>
        <begin position="579"/>
        <end position="709"/>
    </location>
</feature>
<dbReference type="Gene3D" id="1.50.10.10">
    <property type="match status" value="1"/>
</dbReference>
<dbReference type="OrthoDB" id="2481712at2"/>
<dbReference type="Gene3D" id="2.115.10.20">
    <property type="entry name" value="Glycosyl hydrolase domain, family 43"/>
    <property type="match status" value="1"/>
</dbReference>
<dbReference type="eggNOG" id="COG3408">
    <property type="taxonomic scope" value="Bacteria"/>
</dbReference>
<dbReference type="eggNOG" id="COG1621">
    <property type="taxonomic scope" value="Bacteria"/>
</dbReference>
<dbReference type="AlphaFoldDB" id="B0N9L0"/>
<dbReference type="Proteomes" id="UP000289664">
    <property type="component" value="Chromosome"/>
</dbReference>
<dbReference type="STRING" id="411468.CLOSCI_00122"/>
<dbReference type="Pfam" id="PF17389">
    <property type="entry name" value="Bac_rhamnosid6H"/>
    <property type="match status" value="1"/>
</dbReference>
<dbReference type="EMBL" id="CP036170">
    <property type="protein sequence ID" value="QBF76072.1"/>
    <property type="molecule type" value="Genomic_DNA"/>
</dbReference>
<evidence type="ECO:0000259" key="1">
    <source>
        <dbReference type="Pfam" id="PF17389"/>
    </source>
</evidence>
<dbReference type="SUPFAM" id="SSF48208">
    <property type="entry name" value="Six-hairpin glycosidases"/>
    <property type="match status" value="1"/>
</dbReference>
<accession>B0N9L0</accession>
<dbReference type="Gene3D" id="2.60.420.10">
    <property type="entry name" value="Maltose phosphorylase, domain 3"/>
    <property type="match status" value="1"/>
</dbReference>
<dbReference type="RefSeq" id="WP_004604829.1">
    <property type="nucleotide sequence ID" value="NZ_CP036170.1"/>
</dbReference>
<dbReference type="HOGENOM" id="CLU_316572_0_0_9"/>
<dbReference type="KEGG" id="csci:HDCHBGLK_03488"/>
<keyword evidence="3" id="KW-1185">Reference proteome</keyword>
<dbReference type="GO" id="GO:0005975">
    <property type="term" value="P:carbohydrate metabolic process"/>
    <property type="evidence" value="ECO:0007669"/>
    <property type="project" value="InterPro"/>
</dbReference>
<dbReference type="InterPro" id="IPR035396">
    <property type="entry name" value="Bac_rhamnosid6H"/>
</dbReference>
<dbReference type="SUPFAM" id="SSF75005">
    <property type="entry name" value="Arabinanase/levansucrase/invertase"/>
    <property type="match status" value="1"/>
</dbReference>